<comment type="caution">
    <text evidence="4">The sequence shown here is derived from an EMBL/GenBank/DDBJ whole genome shotgun (WGS) entry which is preliminary data.</text>
</comment>
<dbReference type="InterPro" id="IPR020568">
    <property type="entry name" value="Ribosomal_Su5_D2-typ_SF"/>
</dbReference>
<dbReference type="AlphaFoldDB" id="A0A261F1D6"/>
<evidence type="ECO:0000256" key="2">
    <source>
        <dbReference type="SAM" id="Phobius"/>
    </source>
</evidence>
<dbReference type="SUPFAM" id="SSF54211">
    <property type="entry name" value="Ribosomal protein S5 domain 2-like"/>
    <property type="match status" value="1"/>
</dbReference>
<proteinExistence type="predicted"/>
<dbReference type="Proteomes" id="UP000216454">
    <property type="component" value="Unassembled WGS sequence"/>
</dbReference>
<dbReference type="GO" id="GO:0004252">
    <property type="term" value="F:serine-type endopeptidase activity"/>
    <property type="evidence" value="ECO:0007669"/>
    <property type="project" value="InterPro"/>
</dbReference>
<accession>A0A261F1D6</accession>
<dbReference type="EMBL" id="MWWQ01000005">
    <property type="protein sequence ID" value="OZG52885.1"/>
    <property type="molecule type" value="Genomic_DNA"/>
</dbReference>
<keyword evidence="2" id="KW-0812">Transmembrane</keyword>
<gene>
    <name evidence="4" type="ORF">PSSU_0503</name>
</gene>
<dbReference type="Gene3D" id="3.30.230.10">
    <property type="match status" value="1"/>
</dbReference>
<keyword evidence="2" id="KW-0472">Membrane</keyword>
<keyword evidence="5" id="KW-1185">Reference proteome</keyword>
<feature type="domain" description="Lon proteolytic" evidence="3">
    <location>
        <begin position="207"/>
        <end position="292"/>
    </location>
</feature>
<dbReference type="InterPro" id="IPR014721">
    <property type="entry name" value="Ribsml_uS5_D2-typ_fold_subgr"/>
</dbReference>
<keyword evidence="4" id="KW-0645">Protease</keyword>
<feature type="region of interest" description="Disordered" evidence="1">
    <location>
        <begin position="1"/>
        <end position="35"/>
    </location>
</feature>
<name>A0A261F1D6_9BIFI</name>
<dbReference type="Pfam" id="PF05362">
    <property type="entry name" value="Lon_C"/>
    <property type="match status" value="1"/>
</dbReference>
<feature type="transmembrane region" description="Helical" evidence="2">
    <location>
        <begin position="60"/>
        <end position="82"/>
    </location>
</feature>
<keyword evidence="4" id="KW-0378">Hydrolase</keyword>
<organism evidence="4 5">
    <name type="scientific">Pseudoscardovia suis</name>
    <dbReference type="NCBI Taxonomy" id="987063"/>
    <lineage>
        <taxon>Bacteria</taxon>
        <taxon>Bacillati</taxon>
        <taxon>Actinomycetota</taxon>
        <taxon>Actinomycetes</taxon>
        <taxon>Bifidobacteriales</taxon>
        <taxon>Bifidobacteriaceae</taxon>
        <taxon>Pseudoscardovia</taxon>
    </lineage>
</organism>
<evidence type="ECO:0000256" key="1">
    <source>
        <dbReference type="SAM" id="MobiDB-lite"/>
    </source>
</evidence>
<dbReference type="InterPro" id="IPR008269">
    <property type="entry name" value="Lon_proteolytic"/>
</dbReference>
<evidence type="ECO:0000259" key="3">
    <source>
        <dbReference type="Pfam" id="PF05362"/>
    </source>
</evidence>
<keyword evidence="2" id="KW-1133">Transmembrane helix</keyword>
<evidence type="ECO:0000313" key="5">
    <source>
        <dbReference type="Proteomes" id="UP000216454"/>
    </source>
</evidence>
<dbReference type="RefSeq" id="WP_244569102.1">
    <property type="nucleotide sequence ID" value="NZ_MWWQ01000005.1"/>
</dbReference>
<dbReference type="GO" id="GO:0004176">
    <property type="term" value="F:ATP-dependent peptidase activity"/>
    <property type="evidence" value="ECO:0007669"/>
    <property type="project" value="InterPro"/>
</dbReference>
<dbReference type="GO" id="GO:0006508">
    <property type="term" value="P:proteolysis"/>
    <property type="evidence" value="ECO:0007669"/>
    <property type="project" value="UniProtKB-KW"/>
</dbReference>
<protein>
    <submittedName>
        <fullName evidence="4">Lon protease</fullName>
    </submittedName>
</protein>
<reference evidence="4 5" key="1">
    <citation type="journal article" date="2017" name="BMC Genomics">
        <title>Comparative genomic and phylogenomic analyses of the Bifidobacteriaceae family.</title>
        <authorList>
            <person name="Lugli G.A."/>
            <person name="Milani C."/>
            <person name="Turroni F."/>
            <person name="Duranti S."/>
            <person name="Mancabelli L."/>
            <person name="Mangifesta M."/>
            <person name="Ferrario C."/>
            <person name="Modesto M."/>
            <person name="Mattarelli P."/>
            <person name="Jiri K."/>
            <person name="van Sinderen D."/>
            <person name="Ventura M."/>
        </authorList>
    </citation>
    <scope>NUCLEOTIDE SEQUENCE [LARGE SCALE GENOMIC DNA]</scope>
    <source>
        <strain evidence="4 5">DSM 24744</strain>
    </source>
</reference>
<sequence length="334" mass="34446">MSEKSHDVDSSSLRAAKKEDPLSTGGTGAAAGESVPSPVIHRNPFAWLRDAVHGRMGARYLLGVVFAVLCIVALCIPSPYALRYPGGTLDVLGDVTSDGSTAKVIDIQGAQTYADSGKLLMTTVLVAGAVSPAQNWEALAAYLNKDSVILPREAVVPYGTSSDDYESESTDQMTTAEDSASTNAVQYVQQHGLVSGLSADSVKVTITPGDVGGPSAGLMYTLGVIDMLTPQQETGGLTIAGTGTMESDGTVGAIGGIRQKMIGAKHDGATWFLAPASNCDEVVGHVPAGMRDVAVSTLDEAYQALVAIGEGKTDGLQQCTTQIYEQATASQSAS</sequence>
<evidence type="ECO:0000313" key="4">
    <source>
        <dbReference type="EMBL" id="OZG52885.1"/>
    </source>
</evidence>